<dbReference type="AlphaFoldDB" id="A0AAU4K068"/>
<feature type="transmembrane region" description="Helical" evidence="1">
    <location>
        <begin position="66"/>
        <end position="85"/>
    </location>
</feature>
<evidence type="ECO:0000313" key="3">
    <source>
        <dbReference type="Proteomes" id="UP001432128"/>
    </source>
</evidence>
<sequence>MTATDAGSSARNPLAHRVTRMTGRSHDEEGRTATNLELFFDLTFVVAFSLAGTELAHYLAEGDYTTALIGFLFATFASIWAWINFTWFASAFDTDDWVFRVVTMLQMGGVLILALGIEPVFTSVAEGRTIDNRVAVLGYVVMRVAMMFQWVRAALQSPQYRRTCLTYAAAILIAQIGWVLVIVLEMTLVPTLIATVGLVVLELAGPFVAETRNSEPATPWHPHHIAERYGLLAIITLGEGIVGTVVALQAVVHSHGWDVETAVLGLAGVATTFAMWWIYFVVPTGDALELRRSKCFGWGYSHIVVFMAIAAVGAGLHVAALYLEHEATVSAAVVVACVAVPLGVYLAGIAATYSYLVEFDVLNVLLAIGAVAVLGGSVALAAAGVEVVYALIVTAIAPVGVVVLDELIGTRHRAEALDRLRARVAG</sequence>
<feature type="transmembrane region" description="Helical" evidence="1">
    <location>
        <begin position="387"/>
        <end position="404"/>
    </location>
</feature>
<feature type="transmembrane region" description="Helical" evidence="1">
    <location>
        <begin position="329"/>
        <end position="349"/>
    </location>
</feature>
<dbReference type="PANTHER" id="PTHR36840:SF1">
    <property type="entry name" value="BLL5714 PROTEIN"/>
    <property type="match status" value="1"/>
</dbReference>
<feature type="transmembrane region" description="Helical" evidence="1">
    <location>
        <begin position="189"/>
        <end position="209"/>
    </location>
</feature>
<feature type="transmembrane region" description="Helical" evidence="1">
    <location>
        <begin position="164"/>
        <end position="183"/>
    </location>
</feature>
<dbReference type="KEGG" id="whr:OG579_17280"/>
<dbReference type="Pfam" id="PF06772">
    <property type="entry name" value="LtrA"/>
    <property type="match status" value="1"/>
</dbReference>
<protein>
    <submittedName>
        <fullName evidence="2">Low temperature requirement protein A</fullName>
    </submittedName>
</protein>
<dbReference type="PANTHER" id="PTHR36840">
    <property type="entry name" value="BLL5714 PROTEIN"/>
    <property type="match status" value="1"/>
</dbReference>
<keyword evidence="1" id="KW-1133">Transmembrane helix</keyword>
<feature type="transmembrane region" description="Helical" evidence="1">
    <location>
        <begin position="38"/>
        <end position="60"/>
    </location>
</feature>
<dbReference type="Proteomes" id="UP001432128">
    <property type="component" value="Chromosome"/>
</dbReference>
<dbReference type="RefSeq" id="WP_328856944.1">
    <property type="nucleotide sequence ID" value="NZ_CP108021.1"/>
</dbReference>
<accession>A0AAU4K068</accession>
<dbReference type="InterPro" id="IPR010640">
    <property type="entry name" value="Low_temperature_requirement_A"/>
</dbReference>
<keyword evidence="1" id="KW-0472">Membrane</keyword>
<keyword evidence="3" id="KW-1185">Reference proteome</keyword>
<organism evidence="2 3">
    <name type="scientific">Williamsia herbipolensis</name>
    <dbReference type="NCBI Taxonomy" id="1603258"/>
    <lineage>
        <taxon>Bacteria</taxon>
        <taxon>Bacillati</taxon>
        <taxon>Actinomycetota</taxon>
        <taxon>Actinomycetes</taxon>
        <taxon>Mycobacteriales</taxon>
        <taxon>Nocardiaceae</taxon>
        <taxon>Williamsia</taxon>
    </lineage>
</organism>
<reference evidence="2 3" key="1">
    <citation type="submission" date="2022-10" db="EMBL/GenBank/DDBJ databases">
        <title>The complete genomes of actinobacterial strains from the NBC collection.</title>
        <authorList>
            <person name="Joergensen T.S."/>
            <person name="Alvarez Arevalo M."/>
            <person name="Sterndorff E.B."/>
            <person name="Faurdal D."/>
            <person name="Vuksanovic O."/>
            <person name="Mourched A.-S."/>
            <person name="Charusanti P."/>
            <person name="Shaw S."/>
            <person name="Blin K."/>
            <person name="Weber T."/>
        </authorList>
    </citation>
    <scope>NUCLEOTIDE SEQUENCE [LARGE SCALE GENOMIC DNA]</scope>
    <source>
        <strain evidence="2 3">NBC_00319</strain>
    </source>
</reference>
<feature type="transmembrane region" description="Helical" evidence="1">
    <location>
        <begin position="229"/>
        <end position="250"/>
    </location>
</feature>
<evidence type="ECO:0000256" key="1">
    <source>
        <dbReference type="SAM" id="Phobius"/>
    </source>
</evidence>
<feature type="transmembrane region" description="Helical" evidence="1">
    <location>
        <begin position="361"/>
        <end position="381"/>
    </location>
</feature>
<gene>
    <name evidence="2" type="ORF">OG579_17280</name>
</gene>
<proteinExistence type="predicted"/>
<keyword evidence="1" id="KW-0812">Transmembrane</keyword>
<evidence type="ECO:0000313" key="2">
    <source>
        <dbReference type="EMBL" id="WUM19439.1"/>
    </source>
</evidence>
<dbReference type="EMBL" id="CP108021">
    <property type="protein sequence ID" value="WUM19439.1"/>
    <property type="molecule type" value="Genomic_DNA"/>
</dbReference>
<feature type="transmembrane region" description="Helical" evidence="1">
    <location>
        <begin position="262"/>
        <end position="282"/>
    </location>
</feature>
<feature type="transmembrane region" description="Helical" evidence="1">
    <location>
        <begin position="97"/>
        <end position="117"/>
    </location>
</feature>
<feature type="transmembrane region" description="Helical" evidence="1">
    <location>
        <begin position="303"/>
        <end position="323"/>
    </location>
</feature>
<name>A0AAU4K068_9NOCA</name>